<reference evidence="3" key="3">
    <citation type="submission" date="2025-07" db="EMBL/GenBank/DDBJ databases">
        <authorList>
            <consortium name="NCBI Genome Project"/>
        </authorList>
    </citation>
    <scope>NUCLEOTIDE SEQUENCE</scope>
    <source>
        <strain evidence="3">CBS432</strain>
    </source>
</reference>
<name>A0A8B8UTV7_SACPA</name>
<dbReference type="VEuPathDB" id="FungiDB:SPAR_J00780"/>
<reference evidence="3" key="4">
    <citation type="submission" date="2025-08" db="UniProtKB">
        <authorList>
            <consortium name="RefSeq"/>
        </authorList>
    </citation>
    <scope>IDENTIFICATION</scope>
    <source>
        <strain evidence="3">CBS432</strain>
    </source>
</reference>
<dbReference type="PANTHER" id="PTHR23221">
    <property type="entry name" value="GLYCOSYLPHOSPHATIDYLINOSITOL PHOSPHOLIPASE D"/>
    <property type="match status" value="1"/>
</dbReference>
<dbReference type="InterPro" id="IPR028994">
    <property type="entry name" value="Integrin_alpha_N"/>
</dbReference>
<dbReference type="AlphaFoldDB" id="A0A8B8UTV7"/>
<feature type="domain" description="Phospholipase C/D" evidence="2">
    <location>
        <begin position="44"/>
        <end position="226"/>
    </location>
</feature>
<reference evidence="3" key="1">
    <citation type="journal article" date="2017" name="Nat. Genet.">
        <title>Contrasting evolutionary genome dynamics between domesticated and wild yeasts.</title>
        <authorList>
            <person name="Yue J.X."/>
            <person name="Li J."/>
            <person name="Aigrain L."/>
            <person name="Hallin J."/>
            <person name="Persson K."/>
            <person name="Oliver K."/>
            <person name="Bergstrom A."/>
            <person name="Coupland P."/>
            <person name="Warringer J."/>
            <person name="Lagomarsino M.C."/>
            <person name="Fischer G."/>
            <person name="Durbin R."/>
            <person name="Liti G."/>
        </authorList>
    </citation>
    <scope>NUCLEOTIDE SEQUENCE</scope>
    <source>
        <strain evidence="3">CBS432</strain>
    </source>
</reference>
<dbReference type="SMART" id="SM00191">
    <property type="entry name" value="Int_alpha"/>
    <property type="match status" value="1"/>
</dbReference>
<dbReference type="PANTHER" id="PTHR23221:SF7">
    <property type="entry name" value="PHOSPHATIDYLINOSITOL-GLYCAN-SPECIFIC PHOSPHOLIPASE D"/>
    <property type="match status" value="1"/>
</dbReference>
<keyword evidence="1" id="KW-0732">Signal</keyword>
<evidence type="ECO:0000256" key="1">
    <source>
        <dbReference type="SAM" id="SignalP"/>
    </source>
</evidence>
<dbReference type="RefSeq" id="XP_033767158.1">
    <property type="nucleotide sequence ID" value="XM_033911267.1"/>
</dbReference>
<organism evidence="3">
    <name type="scientific">Saccharomyces paradoxus</name>
    <name type="common">Yeast</name>
    <name type="synonym">Saccharomyces douglasii</name>
    <dbReference type="NCBI Taxonomy" id="27291"/>
    <lineage>
        <taxon>Eukaryota</taxon>
        <taxon>Fungi</taxon>
        <taxon>Dikarya</taxon>
        <taxon>Ascomycota</taxon>
        <taxon>Saccharomycotina</taxon>
        <taxon>Saccharomycetes</taxon>
        <taxon>Saccharomycetales</taxon>
        <taxon>Saccharomycetaceae</taxon>
        <taxon>Saccharomyces</taxon>
    </lineage>
</organism>
<reference evidence="3" key="2">
    <citation type="submission" date="2020-01" db="EMBL/GenBank/DDBJ databases">
        <title>Population-level Yeast Reference Genomes.</title>
        <authorList>
            <person name="Yue J.-X."/>
        </authorList>
    </citation>
    <scope>NUCLEOTIDE SEQUENCE</scope>
    <source>
        <strain evidence="3">CBS432</strain>
    </source>
</reference>
<proteinExistence type="predicted"/>
<dbReference type="InterPro" id="IPR029002">
    <property type="entry name" value="PLPC/GPLD1"/>
</dbReference>
<dbReference type="Pfam" id="PF00882">
    <property type="entry name" value="Zn_dep_PLPC"/>
    <property type="match status" value="1"/>
</dbReference>
<dbReference type="GO" id="GO:0004621">
    <property type="term" value="F:glycosylphosphatidylinositol phospholipase D activity"/>
    <property type="evidence" value="ECO:0007669"/>
    <property type="project" value="TreeGrafter"/>
</dbReference>
<evidence type="ECO:0000313" key="3">
    <source>
        <dbReference type="RefSeq" id="XP_033767158.1"/>
    </source>
</evidence>
<feature type="signal peptide" evidence="1">
    <location>
        <begin position="1"/>
        <end position="25"/>
    </location>
</feature>
<sequence>MSIISSWLLVSIICLTTSIVTKLQAAGVTTHLFYLTRGAPLSLKENYYPWLKAGSFFPDALYSCAPSNKDWSDFAEFTHWPDFLMIALSYWQQKYGQNDRLRESHGSLTLKSFLIGVFTHQIVDVSWHSLVTDYRMHGLLRVLSETEFGADIEAAHTFLDVMGEFLTLNNVIRDNNNNNENWDFFSRSDWKLPREEDMMGIIRKAGLSKEKLSHAELEFCVKRGMAAAVSEGYLFRTQRNQLLTNIYSTSPRANDLILNHWLGGQSNLVAMLQRCVPFFETLFHGESTNEAQAEKLRLCANLPPVSQQGLNTSTLASSIKARTDNSHIVVSPMKSFSNFGTSFTMGKFQGNNKDYLAVSAPLEDSVGAIYIVPWDIVPLASKEDISILQPITAMYGSKVGTYRVGDVDYLVVSQPGTCTIDFYFKGTKILTIEDETTEEAHQLQFALTDDFDDDKIPDLIVSSPNYGANETGIATFIPGSSIITYLINSDKYQIVDISTFKGVVSLDGYPVKIPFQHFGATIQTSDTLNKRKLIYITCQSLGTVFAYSSSDLNDSSIPIYYITKDRIIPAKDNNYVEWNITPSKEHGMFGSAIHSWNFEGMSFVAISQPMFDTVFIYTEKFGQIKFFLKLILKINVESGFIPSGFGTSLLFNEEEKALYVSSPGSFDERGSIWKIGMDELLKARKDSTRKNLLINSLKYLVLINPDKSSKGVTNFGKNMILGPENHLIVGIPQYGYGNFDHMQLTGRILVL</sequence>
<dbReference type="GeneID" id="54631487"/>
<dbReference type="KEGG" id="spao:SPAR_J00780"/>
<dbReference type="Gene3D" id="2.130.10.130">
    <property type="entry name" value="Integrin alpha, N-terminal"/>
    <property type="match status" value="1"/>
</dbReference>
<protein>
    <recommendedName>
        <fullName evidence="2">Phospholipase C/D domain-containing protein</fullName>
    </recommendedName>
</protein>
<dbReference type="OrthoDB" id="5317514at2759"/>
<evidence type="ECO:0000259" key="2">
    <source>
        <dbReference type="Pfam" id="PF00882"/>
    </source>
</evidence>
<dbReference type="SUPFAM" id="SSF69318">
    <property type="entry name" value="Integrin alpha N-terminal domain"/>
    <property type="match status" value="1"/>
</dbReference>
<dbReference type="GO" id="GO:0031012">
    <property type="term" value="C:extracellular matrix"/>
    <property type="evidence" value="ECO:0007669"/>
    <property type="project" value="TreeGrafter"/>
</dbReference>
<gene>
    <name evidence="3" type="ORF">SPAR_J00780</name>
</gene>
<dbReference type="InterPro" id="IPR013519">
    <property type="entry name" value="Int_alpha_beta-p"/>
</dbReference>
<accession>A0A8B8UTV7</accession>
<feature type="chain" id="PRO_5034449352" description="Phospholipase C/D domain-containing protein" evidence="1">
    <location>
        <begin position="26"/>
        <end position="751"/>
    </location>
</feature>